<sequence>MLDSYETSCRLTGEPDHESIGKLNAIVANQLGIMQMQDRHIRTRDMHVQQMQTVHYQQTTELKQRLGISESDLNLAKDAANQLRYQKNELQLQQRKELAELQKVQAQRDDLLFEADKLMREHVMAMGTLKLVHAAELRKERDQRKESDQETELRLVLPGLSPEQASVNGELKARVHSELAVFGNPEVEKRSFKTHSGNVYIDNQTNEFVQETESTSPDQALIIRDLKAKIDAQAEAIRELEREKRSLQEECERLDSEGEIVGVAGRGGGQHVDGAPKLPQRRAGRSKGSKNRVSSARSLTSPPIIDYMSLPEESDIFQGLSGRQVLQLKRKLKNNLITKAQAREEAMRLRSGGEAIVPPAPAATSSGSSEPTMCTDERTSSDSSLLGNDGNPASHCKASSSLSRKVPPEVYATQAIRIEVEIADEINEQQEELAVELHQARKAELSMSPVEKNDMETGRDQGKPKSQKEPRSIIDHPQPDVDAQTCINVDLDQHKSSSQQDCGELSASADESSASKGIKMKTGITLESIQELLVVLAPSRCSLLPTTIPSDVRPSSLSSKSRHLSPKPYHTWRPPISTTEHYPEVIEVDADDDDDDDDYLSKLRQAPAVGVTSAATQRSTLSSSKPWGSPSPTLSSPRIPQPNHRKRKGNNPYPPAEKVARKTGPGC</sequence>
<accession>A0ACC2XTD1</accession>
<organism evidence="1 2">
    <name type="scientific">Naganishia onofrii</name>
    <dbReference type="NCBI Taxonomy" id="1851511"/>
    <lineage>
        <taxon>Eukaryota</taxon>
        <taxon>Fungi</taxon>
        <taxon>Dikarya</taxon>
        <taxon>Basidiomycota</taxon>
        <taxon>Agaricomycotina</taxon>
        <taxon>Tremellomycetes</taxon>
        <taxon>Filobasidiales</taxon>
        <taxon>Filobasidiaceae</taxon>
        <taxon>Naganishia</taxon>
    </lineage>
</organism>
<dbReference type="Proteomes" id="UP001234202">
    <property type="component" value="Unassembled WGS sequence"/>
</dbReference>
<name>A0ACC2XTD1_9TREE</name>
<comment type="caution">
    <text evidence="1">The sequence shown here is derived from an EMBL/GenBank/DDBJ whole genome shotgun (WGS) entry which is preliminary data.</text>
</comment>
<dbReference type="EMBL" id="JASBWV010000004">
    <property type="protein sequence ID" value="KAJ9126615.1"/>
    <property type="molecule type" value="Genomic_DNA"/>
</dbReference>
<proteinExistence type="predicted"/>
<protein>
    <submittedName>
        <fullName evidence="1">Uncharacterized protein</fullName>
    </submittedName>
</protein>
<reference evidence="1" key="1">
    <citation type="submission" date="2023-04" db="EMBL/GenBank/DDBJ databases">
        <title>Draft Genome sequencing of Naganishia species isolated from polar environments using Oxford Nanopore Technology.</title>
        <authorList>
            <person name="Leo P."/>
            <person name="Venkateswaran K."/>
        </authorList>
    </citation>
    <scope>NUCLEOTIDE SEQUENCE</scope>
    <source>
        <strain evidence="1">DBVPG 5303</strain>
    </source>
</reference>
<evidence type="ECO:0000313" key="2">
    <source>
        <dbReference type="Proteomes" id="UP001234202"/>
    </source>
</evidence>
<evidence type="ECO:0000313" key="1">
    <source>
        <dbReference type="EMBL" id="KAJ9126615.1"/>
    </source>
</evidence>
<keyword evidence="2" id="KW-1185">Reference proteome</keyword>
<gene>
    <name evidence="1" type="ORF">QFC24_001644</name>
</gene>